<dbReference type="OrthoDB" id="10006997at2759"/>
<evidence type="ECO:0000259" key="9">
    <source>
        <dbReference type="Pfam" id="PF00241"/>
    </source>
</evidence>
<name>A0A9P4GLC8_9PLEO</name>
<comment type="caution">
    <text evidence="10">The sequence shown here is derived from an EMBL/GenBank/DDBJ whole genome shotgun (WGS) entry which is preliminary data.</text>
</comment>
<dbReference type="GO" id="GO:0030042">
    <property type="term" value="P:actin filament depolymerization"/>
    <property type="evidence" value="ECO:0007669"/>
    <property type="project" value="TreeGrafter"/>
</dbReference>
<dbReference type="InterPro" id="IPR002108">
    <property type="entry name" value="ADF-H"/>
</dbReference>
<evidence type="ECO:0000256" key="7">
    <source>
        <dbReference type="ARBA" id="ARBA00038532"/>
    </source>
</evidence>
<organism evidence="10 11">
    <name type="scientific">Cucurbitaria berberidis CBS 394.84</name>
    <dbReference type="NCBI Taxonomy" id="1168544"/>
    <lineage>
        <taxon>Eukaryota</taxon>
        <taxon>Fungi</taxon>
        <taxon>Dikarya</taxon>
        <taxon>Ascomycota</taxon>
        <taxon>Pezizomycotina</taxon>
        <taxon>Dothideomycetes</taxon>
        <taxon>Pleosporomycetidae</taxon>
        <taxon>Pleosporales</taxon>
        <taxon>Pleosporineae</taxon>
        <taxon>Cucurbitariaceae</taxon>
        <taxon>Cucurbitaria</taxon>
    </lineage>
</organism>
<sequence length="304" mass="34040">MNSAKLAALNELDNVLNPRVPLYLLLRRNESLVVITYVPYLAKEDQRALFLAHRHELVGQLGEKHFSTSLICKEIGEITDARSWDERDGPGGGTVNEASEQADERGAQSTLEGGVKDMGYMKNKCRLCDRRMKNEISPDALQALETLDQSGATVQISLTTETLTLTFAHKNIPPTALPPLLPTTKPSFTFYRHPTTRLLDFIFHSPDSATVRERMTHTMAIPGLINVHAVDQGMHVDQKIEIHEPGELVFKAEDQERVGKFRSVYLRRERFEGTEVVYENMEGDKEFYDSVGGGVSLESVRGNG</sequence>
<proteinExistence type="inferred from homology"/>
<comment type="subcellular location">
    <subcellularLocation>
        <location evidence="1">Cytoplasm</location>
        <location evidence="1">Cytoskeleton</location>
    </subcellularLocation>
</comment>
<comment type="subunit">
    <text evidence="7">Interacts with G-actin; ADP-actin form.</text>
</comment>
<evidence type="ECO:0000256" key="5">
    <source>
        <dbReference type="ARBA" id="ARBA00023203"/>
    </source>
</evidence>
<dbReference type="Gene3D" id="3.40.20.10">
    <property type="entry name" value="Severin"/>
    <property type="match status" value="1"/>
</dbReference>
<keyword evidence="4" id="KW-0677">Repeat</keyword>
<keyword evidence="6" id="KW-0206">Cytoskeleton</keyword>
<dbReference type="PANTHER" id="PTHR13759:SF1">
    <property type="entry name" value="TWINFILIN"/>
    <property type="match status" value="1"/>
</dbReference>
<evidence type="ECO:0000256" key="3">
    <source>
        <dbReference type="ARBA" id="ARBA00022490"/>
    </source>
</evidence>
<dbReference type="InterPro" id="IPR028458">
    <property type="entry name" value="Twinfilin"/>
</dbReference>
<dbReference type="AlphaFoldDB" id="A0A9P4GLC8"/>
<evidence type="ECO:0000256" key="1">
    <source>
        <dbReference type="ARBA" id="ARBA00004245"/>
    </source>
</evidence>
<dbReference type="PANTHER" id="PTHR13759">
    <property type="entry name" value="TWINFILIN"/>
    <property type="match status" value="1"/>
</dbReference>
<dbReference type="GO" id="GO:0051015">
    <property type="term" value="F:actin filament binding"/>
    <property type="evidence" value="ECO:0007669"/>
    <property type="project" value="TreeGrafter"/>
</dbReference>
<dbReference type="GO" id="GO:0051016">
    <property type="term" value="P:barbed-end actin filament capping"/>
    <property type="evidence" value="ECO:0007669"/>
    <property type="project" value="TreeGrafter"/>
</dbReference>
<feature type="domain" description="ADF-H" evidence="9">
    <location>
        <begin position="136"/>
        <end position="248"/>
    </location>
</feature>
<keyword evidence="11" id="KW-1185">Reference proteome</keyword>
<dbReference type="GO" id="GO:0003785">
    <property type="term" value="F:actin monomer binding"/>
    <property type="evidence" value="ECO:0007669"/>
    <property type="project" value="TreeGrafter"/>
</dbReference>
<feature type="region of interest" description="Disordered" evidence="8">
    <location>
        <begin position="82"/>
        <end position="111"/>
    </location>
</feature>
<evidence type="ECO:0000256" key="2">
    <source>
        <dbReference type="ARBA" id="ARBA00009557"/>
    </source>
</evidence>
<keyword evidence="3" id="KW-0963">Cytoplasm</keyword>
<evidence type="ECO:0000313" key="10">
    <source>
        <dbReference type="EMBL" id="KAF1847314.1"/>
    </source>
</evidence>
<dbReference type="Pfam" id="PF00241">
    <property type="entry name" value="Cofilin_ADF"/>
    <property type="match status" value="1"/>
</dbReference>
<comment type="similarity">
    <text evidence="2">Belongs to the actin-binding proteins ADF family. Twinfilin subfamily.</text>
</comment>
<keyword evidence="5" id="KW-0009">Actin-binding</keyword>
<dbReference type="SUPFAM" id="SSF55753">
    <property type="entry name" value="Actin depolymerizing proteins"/>
    <property type="match status" value="1"/>
</dbReference>
<dbReference type="EMBL" id="ML976615">
    <property type="protein sequence ID" value="KAF1847314.1"/>
    <property type="molecule type" value="Genomic_DNA"/>
</dbReference>
<protein>
    <recommendedName>
        <fullName evidence="9">ADF-H domain-containing protein</fullName>
    </recommendedName>
</protein>
<dbReference type="RefSeq" id="XP_040789877.1">
    <property type="nucleotide sequence ID" value="XM_040938242.1"/>
</dbReference>
<evidence type="ECO:0000256" key="8">
    <source>
        <dbReference type="SAM" id="MobiDB-lite"/>
    </source>
</evidence>
<gene>
    <name evidence="10" type="ORF">K460DRAFT_426028</name>
</gene>
<dbReference type="GeneID" id="63855493"/>
<dbReference type="GO" id="GO:0005737">
    <property type="term" value="C:cytoplasm"/>
    <property type="evidence" value="ECO:0007669"/>
    <property type="project" value="TreeGrafter"/>
</dbReference>
<evidence type="ECO:0000256" key="6">
    <source>
        <dbReference type="ARBA" id="ARBA00023212"/>
    </source>
</evidence>
<dbReference type="GO" id="GO:0005884">
    <property type="term" value="C:actin filament"/>
    <property type="evidence" value="ECO:0007669"/>
    <property type="project" value="TreeGrafter"/>
</dbReference>
<dbReference type="Proteomes" id="UP000800039">
    <property type="component" value="Unassembled WGS sequence"/>
</dbReference>
<evidence type="ECO:0000256" key="4">
    <source>
        <dbReference type="ARBA" id="ARBA00022737"/>
    </source>
</evidence>
<dbReference type="InterPro" id="IPR029006">
    <property type="entry name" value="ADF-H/Gelsolin-like_dom_sf"/>
</dbReference>
<accession>A0A9P4GLC8</accession>
<reference evidence="10" key="1">
    <citation type="submission" date="2020-01" db="EMBL/GenBank/DDBJ databases">
        <authorList>
            <consortium name="DOE Joint Genome Institute"/>
            <person name="Haridas S."/>
            <person name="Albert R."/>
            <person name="Binder M."/>
            <person name="Bloem J."/>
            <person name="Labutti K."/>
            <person name="Salamov A."/>
            <person name="Andreopoulos B."/>
            <person name="Baker S.E."/>
            <person name="Barry K."/>
            <person name="Bills G."/>
            <person name="Bluhm B.H."/>
            <person name="Cannon C."/>
            <person name="Castanera R."/>
            <person name="Culley D.E."/>
            <person name="Daum C."/>
            <person name="Ezra D."/>
            <person name="Gonzalez J.B."/>
            <person name="Henrissat B."/>
            <person name="Kuo A."/>
            <person name="Liang C."/>
            <person name="Lipzen A."/>
            <person name="Lutzoni F."/>
            <person name="Magnuson J."/>
            <person name="Mondo S."/>
            <person name="Nolan M."/>
            <person name="Ohm R."/>
            <person name="Pangilinan J."/>
            <person name="Park H.-J."/>
            <person name="Ramirez L."/>
            <person name="Alfaro M."/>
            <person name="Sun H."/>
            <person name="Tritt A."/>
            <person name="Yoshinaga Y."/>
            <person name="Zwiers L.-H."/>
            <person name="Turgeon B.G."/>
            <person name="Goodwin S.B."/>
            <person name="Spatafora J.W."/>
            <person name="Crous P.W."/>
            <person name="Grigoriev I.V."/>
        </authorList>
    </citation>
    <scope>NUCLEOTIDE SEQUENCE</scope>
    <source>
        <strain evidence="10">CBS 394.84</strain>
    </source>
</reference>
<evidence type="ECO:0000313" key="11">
    <source>
        <dbReference type="Proteomes" id="UP000800039"/>
    </source>
</evidence>